<reference evidence="8 9" key="1">
    <citation type="submission" date="2018-01" db="EMBL/GenBank/DDBJ databases">
        <title>Lactibacter flavus gen. nov., sp. nov., a novel bacterium of the family Propionibacteriaceae isolated from raw milk and dairy products.</title>
        <authorList>
            <person name="Wenning M."/>
            <person name="Breitenwieser F."/>
            <person name="Huptas C."/>
            <person name="von Neubeck M."/>
            <person name="Busse H.-J."/>
            <person name="Scherer S."/>
        </authorList>
    </citation>
    <scope>NUCLEOTIDE SEQUENCE [LARGE SCALE GENOMIC DNA]</scope>
    <source>
        <strain evidence="8 9">VG341</strain>
    </source>
</reference>
<dbReference type="InterPro" id="IPR013149">
    <property type="entry name" value="ADH-like_C"/>
</dbReference>
<comment type="cofactor">
    <cofactor evidence="1">
        <name>Zn(2+)</name>
        <dbReference type="ChEBI" id="CHEBI:29105"/>
    </cofactor>
</comment>
<dbReference type="Gene3D" id="3.90.180.10">
    <property type="entry name" value="Medium-chain alcohol dehydrogenases, catalytic domain"/>
    <property type="match status" value="1"/>
</dbReference>
<evidence type="ECO:0000256" key="1">
    <source>
        <dbReference type="ARBA" id="ARBA00001947"/>
    </source>
</evidence>
<keyword evidence="4" id="KW-0862">Zinc</keyword>
<evidence type="ECO:0000256" key="5">
    <source>
        <dbReference type="ARBA" id="ARBA00023002"/>
    </source>
</evidence>
<accession>A0A4Q2EDV2</accession>
<dbReference type="InterPro" id="IPR011032">
    <property type="entry name" value="GroES-like_sf"/>
</dbReference>
<dbReference type="InterPro" id="IPR036291">
    <property type="entry name" value="NAD(P)-bd_dom_sf"/>
</dbReference>
<sequence length="340" mass="35347">MKQFVIKGAEDATVEDVATPEPAAGQVRLRVRYVGICGSDLHYYFHGANGAFVVREPLAPGHELSAVVDLDPSGELAPGTPVTVHPATFGPDIPGMEDQRHLRPGGSYLGSASTWPHTQGALAETLVVGKDMIRVLPEGLDLKRAALAEPLAVALHACTMAGDLTGKKVVVSGAGPIGLLVAFAARARGAAQVAVSDVLTGPLERAGQLGFTEVYRAGETPIPAGAFDVAFECSSAAPSVAACLAALRPRGTLTQVGILPAKPISLDLSSLVSKEVSWVGCFRFDNEIDEAVTLLAEHPEADAVITHVVPADDAIRAFEVAKDSQNSGKVLVEVWGAQEA</sequence>
<dbReference type="AlphaFoldDB" id="A0A4Q2EDV2"/>
<comment type="similarity">
    <text evidence="2">Belongs to the zinc-containing alcohol dehydrogenase family.</text>
</comment>
<gene>
    <name evidence="8" type="ORF">C1706_12830</name>
</gene>
<name>A0A4Q2EDV2_9ACTN</name>
<evidence type="ECO:0000259" key="7">
    <source>
        <dbReference type="Pfam" id="PF08240"/>
    </source>
</evidence>
<dbReference type="EMBL" id="PPCV01000010">
    <property type="protein sequence ID" value="RXW31351.1"/>
    <property type="molecule type" value="Genomic_DNA"/>
</dbReference>
<evidence type="ECO:0000256" key="4">
    <source>
        <dbReference type="ARBA" id="ARBA00022833"/>
    </source>
</evidence>
<dbReference type="Gene3D" id="3.40.50.720">
    <property type="entry name" value="NAD(P)-binding Rossmann-like Domain"/>
    <property type="match status" value="1"/>
</dbReference>
<evidence type="ECO:0000256" key="2">
    <source>
        <dbReference type="ARBA" id="ARBA00008072"/>
    </source>
</evidence>
<evidence type="ECO:0000259" key="6">
    <source>
        <dbReference type="Pfam" id="PF00107"/>
    </source>
</evidence>
<protein>
    <submittedName>
        <fullName evidence="8">L-idonate 5-dehydrogenase</fullName>
    </submittedName>
</protein>
<dbReference type="GO" id="GO:0016491">
    <property type="term" value="F:oxidoreductase activity"/>
    <property type="evidence" value="ECO:0007669"/>
    <property type="project" value="UniProtKB-KW"/>
</dbReference>
<organism evidence="8 9">
    <name type="scientific">Propioniciclava flava</name>
    <dbReference type="NCBI Taxonomy" id="2072026"/>
    <lineage>
        <taxon>Bacteria</taxon>
        <taxon>Bacillati</taxon>
        <taxon>Actinomycetota</taxon>
        <taxon>Actinomycetes</taxon>
        <taxon>Propionibacteriales</taxon>
        <taxon>Propionibacteriaceae</taxon>
        <taxon>Propioniciclava</taxon>
    </lineage>
</organism>
<dbReference type="Proteomes" id="UP000290624">
    <property type="component" value="Unassembled WGS sequence"/>
</dbReference>
<comment type="caution">
    <text evidence="8">The sequence shown here is derived from an EMBL/GenBank/DDBJ whole genome shotgun (WGS) entry which is preliminary data.</text>
</comment>
<dbReference type="Pfam" id="PF08240">
    <property type="entry name" value="ADH_N"/>
    <property type="match status" value="1"/>
</dbReference>
<dbReference type="SUPFAM" id="SSF50129">
    <property type="entry name" value="GroES-like"/>
    <property type="match status" value="1"/>
</dbReference>
<keyword evidence="9" id="KW-1185">Reference proteome</keyword>
<dbReference type="Pfam" id="PF00107">
    <property type="entry name" value="ADH_zinc_N"/>
    <property type="match status" value="1"/>
</dbReference>
<dbReference type="RefSeq" id="WP_129459626.1">
    <property type="nucleotide sequence ID" value="NZ_PPCV01000010.1"/>
</dbReference>
<evidence type="ECO:0000256" key="3">
    <source>
        <dbReference type="ARBA" id="ARBA00022723"/>
    </source>
</evidence>
<dbReference type="GO" id="GO:0046872">
    <property type="term" value="F:metal ion binding"/>
    <property type="evidence" value="ECO:0007669"/>
    <property type="project" value="UniProtKB-KW"/>
</dbReference>
<proteinExistence type="inferred from homology"/>
<evidence type="ECO:0000313" key="9">
    <source>
        <dbReference type="Proteomes" id="UP000290624"/>
    </source>
</evidence>
<feature type="domain" description="Alcohol dehydrogenase-like N-terminal" evidence="7">
    <location>
        <begin position="24"/>
        <end position="136"/>
    </location>
</feature>
<evidence type="ECO:0000313" key="8">
    <source>
        <dbReference type="EMBL" id="RXW31351.1"/>
    </source>
</evidence>
<dbReference type="CDD" id="cd08232">
    <property type="entry name" value="idonate-5-DH"/>
    <property type="match status" value="1"/>
</dbReference>
<dbReference type="PANTHER" id="PTHR43161">
    <property type="entry name" value="SORBITOL DEHYDROGENASE"/>
    <property type="match status" value="1"/>
</dbReference>
<dbReference type="OrthoDB" id="9797931at2"/>
<dbReference type="InterPro" id="IPR013154">
    <property type="entry name" value="ADH-like_N"/>
</dbReference>
<dbReference type="PANTHER" id="PTHR43161:SF9">
    <property type="entry name" value="SORBITOL DEHYDROGENASE"/>
    <property type="match status" value="1"/>
</dbReference>
<keyword evidence="5" id="KW-0560">Oxidoreductase</keyword>
<dbReference type="SUPFAM" id="SSF51735">
    <property type="entry name" value="NAD(P)-binding Rossmann-fold domains"/>
    <property type="match status" value="1"/>
</dbReference>
<keyword evidence="3" id="KW-0479">Metal-binding</keyword>
<feature type="domain" description="Alcohol dehydrogenase-like C-terminal" evidence="6">
    <location>
        <begin position="176"/>
        <end position="296"/>
    </location>
</feature>